<dbReference type="AlphaFoldDB" id="A0A644Z9I5"/>
<reference evidence="1" key="1">
    <citation type="submission" date="2019-08" db="EMBL/GenBank/DDBJ databases">
        <authorList>
            <person name="Kucharzyk K."/>
            <person name="Murdoch R.W."/>
            <person name="Higgins S."/>
            <person name="Loffler F."/>
        </authorList>
    </citation>
    <scope>NUCLEOTIDE SEQUENCE</scope>
</reference>
<accession>A0A644Z9I5</accession>
<evidence type="ECO:0000313" key="1">
    <source>
        <dbReference type="EMBL" id="MPM37546.1"/>
    </source>
</evidence>
<protein>
    <submittedName>
        <fullName evidence="1">Uncharacterized protein</fullName>
    </submittedName>
</protein>
<organism evidence="1">
    <name type="scientific">bioreactor metagenome</name>
    <dbReference type="NCBI Taxonomy" id="1076179"/>
    <lineage>
        <taxon>unclassified sequences</taxon>
        <taxon>metagenomes</taxon>
        <taxon>ecological metagenomes</taxon>
    </lineage>
</organism>
<comment type="caution">
    <text evidence="1">The sequence shown here is derived from an EMBL/GenBank/DDBJ whole genome shotgun (WGS) entry which is preliminary data.</text>
</comment>
<sequence length="143" mass="15905">MHIAVFRWRVAGKEPVGHGLVVLVVLAGVCGKQAGNGADRTLDKTQRRRIRVDDGFILQSFVNLGHIRLPERRRFVPAGGPLLELVGGIIVPDPERGRIIRRDARKINTRVVGVRARLAGDGHIRNFCLGARTGLDRIRHHIH</sequence>
<dbReference type="EMBL" id="VSSQ01007987">
    <property type="protein sequence ID" value="MPM37546.1"/>
    <property type="molecule type" value="Genomic_DNA"/>
</dbReference>
<name>A0A644Z9I5_9ZZZZ</name>
<proteinExistence type="predicted"/>
<gene>
    <name evidence="1" type="ORF">SDC9_84164</name>
</gene>